<dbReference type="WBParaSite" id="nRc.2.0.1.t26588-RA">
    <property type="protein sequence ID" value="nRc.2.0.1.t26588-RA"/>
    <property type="gene ID" value="nRc.2.0.1.g26588"/>
</dbReference>
<protein>
    <submittedName>
        <fullName evidence="2">Uncharacterized protein</fullName>
    </submittedName>
</protein>
<accession>A0A915JKF3</accession>
<keyword evidence="1" id="KW-1185">Reference proteome</keyword>
<dbReference type="AlphaFoldDB" id="A0A915JKF3"/>
<evidence type="ECO:0000313" key="1">
    <source>
        <dbReference type="Proteomes" id="UP000887565"/>
    </source>
</evidence>
<evidence type="ECO:0000313" key="2">
    <source>
        <dbReference type="WBParaSite" id="nRc.2.0.1.t26588-RA"/>
    </source>
</evidence>
<reference evidence="2" key="1">
    <citation type="submission" date="2022-11" db="UniProtKB">
        <authorList>
            <consortium name="WormBaseParasite"/>
        </authorList>
    </citation>
    <scope>IDENTIFICATION</scope>
</reference>
<dbReference type="Proteomes" id="UP000887565">
    <property type="component" value="Unplaced"/>
</dbReference>
<name>A0A915JKF3_ROMCU</name>
<organism evidence="1 2">
    <name type="scientific">Romanomermis culicivorax</name>
    <name type="common">Nematode worm</name>
    <dbReference type="NCBI Taxonomy" id="13658"/>
    <lineage>
        <taxon>Eukaryota</taxon>
        <taxon>Metazoa</taxon>
        <taxon>Ecdysozoa</taxon>
        <taxon>Nematoda</taxon>
        <taxon>Enoplea</taxon>
        <taxon>Dorylaimia</taxon>
        <taxon>Mermithida</taxon>
        <taxon>Mermithoidea</taxon>
        <taxon>Mermithidae</taxon>
        <taxon>Romanomermis</taxon>
    </lineage>
</organism>
<proteinExistence type="predicted"/>
<sequence length="87" mass="10365">MKNGITPQDAQKAIDHVFEKCINDLTPFSRTGNNKPELLYMRQILQIFKFFLRILKKFRIYKENFQTYKKITIATVELWKPLTNGNI</sequence>